<dbReference type="InterPro" id="IPR027417">
    <property type="entry name" value="P-loop_NTPase"/>
</dbReference>
<keyword evidence="2" id="KW-0067">ATP-binding</keyword>
<gene>
    <name evidence="4" type="ORF">C2E25_09820</name>
</gene>
<dbReference type="InterPro" id="IPR002586">
    <property type="entry name" value="CobQ/CobB/MinD/ParA_Nub-bd_dom"/>
</dbReference>
<dbReference type="Gene3D" id="3.40.50.300">
    <property type="entry name" value="P-loop containing nucleotide triphosphate hydrolases"/>
    <property type="match status" value="1"/>
</dbReference>
<dbReference type="Pfam" id="PF01656">
    <property type="entry name" value="CbiA"/>
    <property type="match status" value="1"/>
</dbReference>
<protein>
    <submittedName>
        <fullName evidence="4">Polysaccharide biosynthesis protein</fullName>
    </submittedName>
</protein>
<dbReference type="AlphaFoldDB" id="A0A2K2H9Q8"/>
<dbReference type="InterPro" id="IPR005702">
    <property type="entry name" value="Wzc-like_C"/>
</dbReference>
<evidence type="ECO:0000313" key="5">
    <source>
        <dbReference type="Proteomes" id="UP000236340"/>
    </source>
</evidence>
<comment type="caution">
    <text evidence="4">The sequence shown here is derived from an EMBL/GenBank/DDBJ whole genome shotgun (WGS) entry which is preliminary data.</text>
</comment>
<feature type="domain" description="CobQ/CobB/MinD/ParA nucleotide binding" evidence="3">
    <location>
        <begin position="87"/>
        <end position="254"/>
    </location>
</feature>
<dbReference type="GO" id="GO:0005524">
    <property type="term" value="F:ATP binding"/>
    <property type="evidence" value="ECO:0007669"/>
    <property type="project" value="UniProtKB-KW"/>
</dbReference>
<proteinExistence type="predicted"/>
<dbReference type="SUPFAM" id="SSF52540">
    <property type="entry name" value="P-loop containing nucleoside triphosphate hydrolases"/>
    <property type="match status" value="1"/>
</dbReference>
<dbReference type="InterPro" id="IPR050445">
    <property type="entry name" value="Bact_polysacc_biosynth/exp"/>
</dbReference>
<name>A0A2K2H9Q8_9BACT</name>
<dbReference type="PANTHER" id="PTHR32309:SF31">
    <property type="entry name" value="CAPSULAR EXOPOLYSACCHARIDE FAMILY"/>
    <property type="match status" value="1"/>
</dbReference>
<dbReference type="Proteomes" id="UP000236340">
    <property type="component" value="Unassembled WGS sequence"/>
</dbReference>
<dbReference type="RefSeq" id="WP_103115572.1">
    <property type="nucleotide sequence ID" value="NZ_PPFX01000020.1"/>
</dbReference>
<reference evidence="4 5" key="1">
    <citation type="journal article" date="2018" name="Genome Announc.">
        <title>Genome Sequence of Geothermobacter sp. HR-1 Iron Reducer from the Loihi Seamount.</title>
        <authorList>
            <person name="Smith H."/>
            <person name="Abuyen K."/>
            <person name="Tremblay J."/>
            <person name="Savalia P."/>
            <person name="Perez-Rodriguez I."/>
            <person name="Emerson D."/>
            <person name="Tully B."/>
            <person name="Amend J."/>
        </authorList>
    </citation>
    <scope>NUCLEOTIDE SEQUENCE [LARGE SCALE GENOMIC DNA]</scope>
    <source>
        <strain evidence="4 5">HR-1</strain>
    </source>
</reference>
<keyword evidence="1" id="KW-0547">Nucleotide-binding</keyword>
<dbReference type="PANTHER" id="PTHR32309">
    <property type="entry name" value="TYROSINE-PROTEIN KINASE"/>
    <property type="match status" value="1"/>
</dbReference>
<dbReference type="OrthoDB" id="9812433at2"/>
<evidence type="ECO:0000259" key="3">
    <source>
        <dbReference type="Pfam" id="PF01656"/>
    </source>
</evidence>
<evidence type="ECO:0000256" key="2">
    <source>
        <dbReference type="ARBA" id="ARBA00022840"/>
    </source>
</evidence>
<dbReference type="EMBL" id="PPFX01000020">
    <property type="protein sequence ID" value="PNU19959.1"/>
    <property type="molecule type" value="Genomic_DNA"/>
</dbReference>
<organism evidence="4 5">
    <name type="scientific">Geothermobacter hydrogeniphilus</name>
    <dbReference type="NCBI Taxonomy" id="1969733"/>
    <lineage>
        <taxon>Bacteria</taxon>
        <taxon>Pseudomonadati</taxon>
        <taxon>Thermodesulfobacteriota</taxon>
        <taxon>Desulfuromonadia</taxon>
        <taxon>Desulfuromonadales</taxon>
        <taxon>Geothermobacteraceae</taxon>
        <taxon>Geothermobacter</taxon>
    </lineage>
</organism>
<dbReference type="NCBIfam" id="TIGR01007">
    <property type="entry name" value="eps_fam"/>
    <property type="match status" value="1"/>
</dbReference>
<accession>A0A2K2H9Q8</accession>
<evidence type="ECO:0000313" key="4">
    <source>
        <dbReference type="EMBL" id="PNU19959.1"/>
    </source>
</evidence>
<evidence type="ECO:0000256" key="1">
    <source>
        <dbReference type="ARBA" id="ARBA00022741"/>
    </source>
</evidence>
<dbReference type="CDD" id="cd05387">
    <property type="entry name" value="BY-kinase"/>
    <property type="match status" value="1"/>
</dbReference>
<sequence>MSRIDRAIEIAADIQARRVPESAGSRVAAERTADRAGCYPAVAPIQVESEWLVALHQPNGVVAEEYKKLMTQILQTMSEGACRNSLLITSSVTGEGKSLTAANLALSLARQLDHSVLLIDADLRRPHLHEVFAIGQSPGLVECLAGEADLAEAMVHTGLGKLAILPAGTSSTNPQELISSHQMRAFVEDVKQRYRDRYVVFDSPPVLPFADATILGPLVDGVLYVVREKVANIVEVREGLEQLRGSYVLGTVYNCAASLKRPGYGSYGY</sequence>
<dbReference type="GO" id="GO:0004713">
    <property type="term" value="F:protein tyrosine kinase activity"/>
    <property type="evidence" value="ECO:0007669"/>
    <property type="project" value="UniProtKB-KW"/>
</dbReference>